<dbReference type="GO" id="GO:0012505">
    <property type="term" value="C:endomembrane system"/>
    <property type="evidence" value="ECO:0007669"/>
    <property type="project" value="TreeGrafter"/>
</dbReference>
<dbReference type="SMART" id="SM01117">
    <property type="entry name" value="Cyt-b5"/>
    <property type="match status" value="1"/>
</dbReference>
<evidence type="ECO:0000259" key="4">
    <source>
        <dbReference type="SMART" id="SM01117"/>
    </source>
</evidence>
<feature type="region of interest" description="Disordered" evidence="2">
    <location>
        <begin position="1"/>
        <end position="42"/>
    </location>
</feature>
<dbReference type="EMBL" id="JARQWQ010000044">
    <property type="protein sequence ID" value="KAK2558452.1"/>
    <property type="molecule type" value="Genomic_DNA"/>
</dbReference>
<dbReference type="InterPro" id="IPR036400">
    <property type="entry name" value="Cyt_B5-like_heme/steroid_sf"/>
</dbReference>
<reference evidence="5" key="2">
    <citation type="journal article" date="2023" name="Science">
        <title>Genomic signatures of disease resistance in endangered staghorn corals.</title>
        <authorList>
            <person name="Vollmer S.V."/>
            <person name="Selwyn J.D."/>
            <person name="Despard B.A."/>
            <person name="Roesel C.L."/>
        </authorList>
    </citation>
    <scope>NUCLEOTIDE SEQUENCE</scope>
    <source>
        <strain evidence="5">K2</strain>
    </source>
</reference>
<dbReference type="InterPro" id="IPR001199">
    <property type="entry name" value="Cyt_B5-like_heme/steroid-bd"/>
</dbReference>
<accession>A0AAD9V281</accession>
<keyword evidence="3" id="KW-0472">Membrane</keyword>
<dbReference type="Pfam" id="PF00173">
    <property type="entry name" value="Cyt-b5"/>
    <property type="match status" value="1"/>
</dbReference>
<dbReference type="Gene3D" id="3.10.120.10">
    <property type="entry name" value="Cytochrome b5-like heme/steroid binding domain"/>
    <property type="match status" value="1"/>
</dbReference>
<organism evidence="5 6">
    <name type="scientific">Acropora cervicornis</name>
    <name type="common">Staghorn coral</name>
    <dbReference type="NCBI Taxonomy" id="6130"/>
    <lineage>
        <taxon>Eukaryota</taxon>
        <taxon>Metazoa</taxon>
        <taxon>Cnidaria</taxon>
        <taxon>Anthozoa</taxon>
        <taxon>Hexacorallia</taxon>
        <taxon>Scleractinia</taxon>
        <taxon>Astrocoeniina</taxon>
        <taxon>Acroporidae</taxon>
        <taxon>Acropora</taxon>
    </lineage>
</organism>
<keyword evidence="6" id="KW-1185">Reference proteome</keyword>
<gene>
    <name evidence="5" type="ORF">P5673_019163</name>
</gene>
<evidence type="ECO:0000256" key="1">
    <source>
        <dbReference type="ARBA" id="ARBA00038357"/>
    </source>
</evidence>
<dbReference type="AlphaFoldDB" id="A0AAD9V281"/>
<reference evidence="5" key="1">
    <citation type="journal article" date="2023" name="G3 (Bethesda)">
        <title>Whole genome assembly and annotation of the endangered Caribbean coral Acropora cervicornis.</title>
        <authorList>
            <person name="Selwyn J.D."/>
            <person name="Vollmer S.V."/>
        </authorList>
    </citation>
    <scope>NUCLEOTIDE SEQUENCE</scope>
    <source>
        <strain evidence="5">K2</strain>
    </source>
</reference>
<evidence type="ECO:0000313" key="5">
    <source>
        <dbReference type="EMBL" id="KAK2558452.1"/>
    </source>
</evidence>
<name>A0AAD9V281_ACRCE</name>
<sequence length="313" mass="34722">MPVKYTRSNAKSESWKSSDQSASAPNEQKVLSNGSALSNTSTANSGAQKFFKVYYILMPVAVVIISGLLTFMATRQDNGTTSYTTRTSKKHILLTAEELAKHDGSDPKIPVYIAILGRVYDVEKGRRHYEAGSGYNVFAGRDSTPSFVTGKFVREEATDDVTGLSPEEMIGIKEWLDFYRKDYSYVGKLIGRYYDSNGNPTEALKEARAVIKEGQRLQKLQEAENRKFPGCNSRWNADEGSVVWCSKNSAGISRDWVGVPRKMFKPGKRDHKCVCIKITGSSSDTGQGNEGDLNHPNMKQYPNCGKYDVSCKA</sequence>
<keyword evidence="3" id="KW-0812">Transmembrane</keyword>
<protein>
    <submittedName>
        <fullName evidence="5">Neuferricin</fullName>
    </submittedName>
</protein>
<feature type="domain" description="Cytochrome b5 heme-binding" evidence="4">
    <location>
        <begin position="94"/>
        <end position="190"/>
    </location>
</feature>
<dbReference type="SUPFAM" id="SSF55856">
    <property type="entry name" value="Cytochrome b5-like heme/steroid binding domain"/>
    <property type="match status" value="1"/>
</dbReference>
<feature type="transmembrane region" description="Helical" evidence="3">
    <location>
        <begin position="53"/>
        <end position="73"/>
    </location>
</feature>
<dbReference type="PANTHER" id="PTHR10281">
    <property type="entry name" value="MEMBRANE-ASSOCIATED PROGESTERONE RECEPTOR COMPONENT-RELATED"/>
    <property type="match status" value="1"/>
</dbReference>
<evidence type="ECO:0000256" key="3">
    <source>
        <dbReference type="SAM" id="Phobius"/>
    </source>
</evidence>
<comment type="similarity">
    <text evidence="1">Belongs to the cytochrome b5 family. MAPR subfamily.</text>
</comment>
<dbReference type="PANTHER" id="PTHR10281:SF4">
    <property type="entry name" value="NEUFERRICIN"/>
    <property type="match status" value="1"/>
</dbReference>
<comment type="caution">
    <text evidence="5">The sequence shown here is derived from an EMBL/GenBank/DDBJ whole genome shotgun (WGS) entry which is preliminary data.</text>
</comment>
<dbReference type="Proteomes" id="UP001249851">
    <property type="component" value="Unassembled WGS sequence"/>
</dbReference>
<evidence type="ECO:0000313" key="6">
    <source>
        <dbReference type="Proteomes" id="UP001249851"/>
    </source>
</evidence>
<dbReference type="InterPro" id="IPR050577">
    <property type="entry name" value="MAPR/NEUFC/NENF-like"/>
</dbReference>
<dbReference type="GO" id="GO:0016020">
    <property type="term" value="C:membrane"/>
    <property type="evidence" value="ECO:0007669"/>
    <property type="project" value="TreeGrafter"/>
</dbReference>
<evidence type="ECO:0000256" key="2">
    <source>
        <dbReference type="SAM" id="MobiDB-lite"/>
    </source>
</evidence>
<proteinExistence type="inferred from homology"/>
<keyword evidence="3" id="KW-1133">Transmembrane helix</keyword>